<feature type="domain" description="Alpha/beta hydrolase fold-3" evidence="3">
    <location>
        <begin position="110"/>
        <end position="314"/>
    </location>
</feature>
<dbReference type="PANTHER" id="PTHR48081:SF8">
    <property type="entry name" value="ALPHA_BETA HYDROLASE FOLD-3 DOMAIN-CONTAINING PROTEIN-RELATED"/>
    <property type="match status" value="1"/>
</dbReference>
<proteinExistence type="predicted"/>
<keyword evidence="1" id="KW-0378">Hydrolase</keyword>
<dbReference type="SUPFAM" id="SSF53474">
    <property type="entry name" value="alpha/beta-Hydrolases"/>
    <property type="match status" value="1"/>
</dbReference>
<dbReference type="Gene3D" id="3.40.50.1820">
    <property type="entry name" value="alpha/beta hydrolase"/>
    <property type="match status" value="1"/>
</dbReference>
<dbReference type="GO" id="GO:0016787">
    <property type="term" value="F:hydrolase activity"/>
    <property type="evidence" value="ECO:0007669"/>
    <property type="project" value="UniProtKB-KW"/>
</dbReference>
<dbReference type="InterPro" id="IPR013094">
    <property type="entry name" value="AB_hydrolase_3"/>
</dbReference>
<keyword evidence="5" id="KW-1185">Reference proteome</keyword>
<organism evidence="4 5">
    <name type="scientific">Podospora fimiseda</name>
    <dbReference type="NCBI Taxonomy" id="252190"/>
    <lineage>
        <taxon>Eukaryota</taxon>
        <taxon>Fungi</taxon>
        <taxon>Dikarya</taxon>
        <taxon>Ascomycota</taxon>
        <taxon>Pezizomycotina</taxon>
        <taxon>Sordariomycetes</taxon>
        <taxon>Sordariomycetidae</taxon>
        <taxon>Sordariales</taxon>
        <taxon>Podosporaceae</taxon>
        <taxon>Podospora</taxon>
    </lineage>
</organism>
<evidence type="ECO:0000256" key="1">
    <source>
        <dbReference type="ARBA" id="ARBA00022801"/>
    </source>
</evidence>
<name>A0AAN7BIX1_9PEZI</name>
<sequence>MASEAPQEVGDGQQQPQQQQDQQQITEIDKTSRRHAVPFFSKLSRASYLYAIKGITAPLIWFQEWREYFNPPDGRPNIVKSYECRPELPIRIFFPASYDQTSPQTLPTLFTIHGGGWCIGQSRDDDEWNRKFADGNNVLVIALNYAKAPGSPFPTAIYDLQALLLAALADESLPIDRTSNSARGRTAILGFSAGGNLTLAVCQLADIKNHVNCPLAAISVYGSLDLSLSVEEKLRNRPFKSGVELGQGDYLTGMAPAFEWGYIPEGQDLTDALLSPAFAERKDLPEFLGFVGCELDFLAHESWRAACRFSGKKVPDRESEDILERICGIEGVVKEVKGTDGLVLDDERYGFEEGGVKWLLVPDVVHGFDSVSARDFVGGGEETRRDAERKEGLEREELGRWLKEVVWKV</sequence>
<feature type="region of interest" description="Disordered" evidence="2">
    <location>
        <begin position="1"/>
        <end position="30"/>
    </location>
</feature>
<feature type="compositionally biased region" description="Low complexity" evidence="2">
    <location>
        <begin position="13"/>
        <end position="24"/>
    </location>
</feature>
<dbReference type="InterPro" id="IPR050300">
    <property type="entry name" value="GDXG_lipolytic_enzyme"/>
</dbReference>
<reference evidence="4" key="1">
    <citation type="journal article" date="2023" name="Mol. Phylogenet. Evol.">
        <title>Genome-scale phylogeny and comparative genomics of the fungal order Sordariales.</title>
        <authorList>
            <person name="Hensen N."/>
            <person name="Bonometti L."/>
            <person name="Westerberg I."/>
            <person name="Brannstrom I.O."/>
            <person name="Guillou S."/>
            <person name="Cros-Aarteil S."/>
            <person name="Calhoun S."/>
            <person name="Haridas S."/>
            <person name="Kuo A."/>
            <person name="Mondo S."/>
            <person name="Pangilinan J."/>
            <person name="Riley R."/>
            <person name="LaButti K."/>
            <person name="Andreopoulos B."/>
            <person name="Lipzen A."/>
            <person name="Chen C."/>
            <person name="Yan M."/>
            <person name="Daum C."/>
            <person name="Ng V."/>
            <person name="Clum A."/>
            <person name="Steindorff A."/>
            <person name="Ohm R.A."/>
            <person name="Martin F."/>
            <person name="Silar P."/>
            <person name="Natvig D.O."/>
            <person name="Lalanne C."/>
            <person name="Gautier V."/>
            <person name="Ament-Velasquez S.L."/>
            <person name="Kruys A."/>
            <person name="Hutchinson M.I."/>
            <person name="Powell A.J."/>
            <person name="Barry K."/>
            <person name="Miller A.N."/>
            <person name="Grigoriev I.V."/>
            <person name="Debuchy R."/>
            <person name="Gladieux P."/>
            <person name="Hiltunen Thoren M."/>
            <person name="Johannesson H."/>
        </authorList>
    </citation>
    <scope>NUCLEOTIDE SEQUENCE</scope>
    <source>
        <strain evidence="4">CBS 990.96</strain>
    </source>
</reference>
<comment type="caution">
    <text evidence="4">The sequence shown here is derived from an EMBL/GenBank/DDBJ whole genome shotgun (WGS) entry which is preliminary data.</text>
</comment>
<dbReference type="InterPro" id="IPR029058">
    <property type="entry name" value="AB_hydrolase_fold"/>
</dbReference>
<gene>
    <name evidence="4" type="ORF">QBC38DRAFT_27128</name>
</gene>
<reference evidence="4" key="2">
    <citation type="submission" date="2023-05" db="EMBL/GenBank/DDBJ databases">
        <authorList>
            <consortium name="Lawrence Berkeley National Laboratory"/>
            <person name="Steindorff A."/>
            <person name="Hensen N."/>
            <person name="Bonometti L."/>
            <person name="Westerberg I."/>
            <person name="Brannstrom I.O."/>
            <person name="Guillou S."/>
            <person name="Cros-Aarteil S."/>
            <person name="Calhoun S."/>
            <person name="Haridas S."/>
            <person name="Kuo A."/>
            <person name="Mondo S."/>
            <person name="Pangilinan J."/>
            <person name="Riley R."/>
            <person name="Labutti K."/>
            <person name="Andreopoulos B."/>
            <person name="Lipzen A."/>
            <person name="Chen C."/>
            <person name="Yanf M."/>
            <person name="Daum C."/>
            <person name="Ng V."/>
            <person name="Clum A."/>
            <person name="Ohm R."/>
            <person name="Martin F."/>
            <person name="Silar P."/>
            <person name="Natvig D."/>
            <person name="Lalanne C."/>
            <person name="Gautier V."/>
            <person name="Ament-Velasquez S.L."/>
            <person name="Kruys A."/>
            <person name="Hutchinson M.I."/>
            <person name="Powell A.J."/>
            <person name="Barry K."/>
            <person name="Miller A.N."/>
            <person name="Grigoriev I.V."/>
            <person name="Debuchy R."/>
            <person name="Gladieux P."/>
            <person name="Thoren M.H."/>
            <person name="Johannesson H."/>
        </authorList>
    </citation>
    <scope>NUCLEOTIDE SEQUENCE</scope>
    <source>
        <strain evidence="4">CBS 990.96</strain>
    </source>
</reference>
<protein>
    <submittedName>
        <fullName evidence="4">Arylacetamide deacetylase</fullName>
    </submittedName>
</protein>
<dbReference type="PANTHER" id="PTHR48081">
    <property type="entry name" value="AB HYDROLASE SUPERFAMILY PROTEIN C4A8.06C"/>
    <property type="match status" value="1"/>
</dbReference>
<evidence type="ECO:0000259" key="3">
    <source>
        <dbReference type="Pfam" id="PF07859"/>
    </source>
</evidence>
<evidence type="ECO:0000313" key="4">
    <source>
        <dbReference type="EMBL" id="KAK4224099.1"/>
    </source>
</evidence>
<dbReference type="Proteomes" id="UP001301958">
    <property type="component" value="Unassembled WGS sequence"/>
</dbReference>
<dbReference type="Pfam" id="PF07859">
    <property type="entry name" value="Abhydrolase_3"/>
    <property type="match status" value="1"/>
</dbReference>
<dbReference type="AlphaFoldDB" id="A0AAN7BIX1"/>
<accession>A0AAN7BIX1</accession>
<dbReference type="EMBL" id="MU865404">
    <property type="protein sequence ID" value="KAK4224099.1"/>
    <property type="molecule type" value="Genomic_DNA"/>
</dbReference>
<evidence type="ECO:0000313" key="5">
    <source>
        <dbReference type="Proteomes" id="UP001301958"/>
    </source>
</evidence>
<evidence type="ECO:0000256" key="2">
    <source>
        <dbReference type="SAM" id="MobiDB-lite"/>
    </source>
</evidence>